<dbReference type="AlphaFoldDB" id="A0A2S9YB72"/>
<evidence type="ECO:0000256" key="3">
    <source>
        <dbReference type="ARBA" id="ARBA00022576"/>
    </source>
</evidence>
<dbReference type="GO" id="GO:0030170">
    <property type="term" value="F:pyridoxal phosphate binding"/>
    <property type="evidence" value="ECO:0007669"/>
    <property type="project" value="InterPro"/>
</dbReference>
<evidence type="ECO:0000313" key="8">
    <source>
        <dbReference type="EMBL" id="PRQ02261.1"/>
    </source>
</evidence>
<dbReference type="InterPro" id="IPR050596">
    <property type="entry name" value="AspAT/PAT-like"/>
</dbReference>
<dbReference type="InterPro" id="IPR004838">
    <property type="entry name" value="NHTrfase_class1_PyrdxlP-BS"/>
</dbReference>
<dbReference type="InterPro" id="IPR015421">
    <property type="entry name" value="PyrdxlP-dep_Trfase_major"/>
</dbReference>
<name>A0A2S9YB72_9BACT</name>
<evidence type="ECO:0000256" key="5">
    <source>
        <dbReference type="ARBA" id="ARBA00022898"/>
    </source>
</evidence>
<keyword evidence="4 6" id="KW-0808">Transferase</keyword>
<dbReference type="GO" id="GO:0006520">
    <property type="term" value="P:amino acid metabolic process"/>
    <property type="evidence" value="ECO:0007669"/>
    <property type="project" value="InterPro"/>
</dbReference>
<dbReference type="CDD" id="cd00609">
    <property type="entry name" value="AAT_like"/>
    <property type="match status" value="1"/>
</dbReference>
<dbReference type="RefSeq" id="WP_106391897.1">
    <property type="nucleotide sequence ID" value="NZ_PVNK01000125.1"/>
</dbReference>
<dbReference type="SUPFAM" id="SSF53383">
    <property type="entry name" value="PLP-dependent transferases"/>
    <property type="match status" value="1"/>
</dbReference>
<dbReference type="Proteomes" id="UP000237968">
    <property type="component" value="Unassembled WGS sequence"/>
</dbReference>
<dbReference type="InterPro" id="IPR015424">
    <property type="entry name" value="PyrdxlP-dep_Trfase"/>
</dbReference>
<organism evidence="8 9">
    <name type="scientific">Enhygromyxa salina</name>
    <dbReference type="NCBI Taxonomy" id="215803"/>
    <lineage>
        <taxon>Bacteria</taxon>
        <taxon>Pseudomonadati</taxon>
        <taxon>Myxococcota</taxon>
        <taxon>Polyangia</taxon>
        <taxon>Nannocystales</taxon>
        <taxon>Nannocystaceae</taxon>
        <taxon>Enhygromyxa</taxon>
    </lineage>
</organism>
<keyword evidence="3 6" id="KW-0032">Aminotransferase</keyword>
<evidence type="ECO:0000313" key="9">
    <source>
        <dbReference type="Proteomes" id="UP000237968"/>
    </source>
</evidence>
<dbReference type="InterPro" id="IPR015422">
    <property type="entry name" value="PyrdxlP-dep_Trfase_small"/>
</dbReference>
<comment type="similarity">
    <text evidence="2 6">Belongs to the class-I pyridoxal-phosphate-dependent aminotransferase family.</text>
</comment>
<dbReference type="PANTHER" id="PTHR46383:SF1">
    <property type="entry name" value="ASPARTATE AMINOTRANSFERASE"/>
    <property type="match status" value="1"/>
</dbReference>
<evidence type="ECO:0000256" key="2">
    <source>
        <dbReference type="ARBA" id="ARBA00007441"/>
    </source>
</evidence>
<keyword evidence="5" id="KW-0663">Pyridoxal phosphate</keyword>
<dbReference type="PANTHER" id="PTHR46383">
    <property type="entry name" value="ASPARTATE AMINOTRANSFERASE"/>
    <property type="match status" value="1"/>
</dbReference>
<evidence type="ECO:0000256" key="1">
    <source>
        <dbReference type="ARBA" id="ARBA00001933"/>
    </source>
</evidence>
<dbReference type="OrthoDB" id="9804474at2"/>
<dbReference type="EMBL" id="PVNK01000125">
    <property type="protein sequence ID" value="PRQ02261.1"/>
    <property type="molecule type" value="Genomic_DNA"/>
</dbReference>
<dbReference type="EC" id="2.6.1.-" evidence="6"/>
<sequence length="407" mass="42637">MTTHTHPLDINAVARSIKPSATLAISARAGELRAAGRKVFNFSAGEPDFAPPAAVAASVTRRLADAPVGYAPVPGLPQLRDAAAAELSAYHGVEITRDQLIVSCGAKHSLANLFMVTLDPGDEVVIAAPYWVSYPEMVRLGGGTSKIVSCPRAQGFKLTPAQLREAVGPKTKYLLLNSPSNPTGVAYTTAELRALAEVLAERAPQTWILTDDIYRKLTYGQPSVSVVRALAGIPGIEDQIVIVDGVSKSHAMTGWRIGFLAAPVPVAKAVTAIQGQTTSGASTPAQWAALAAVTEASAKAEVEVMRERFTERRAAMIKGLRAAGAELVEPDGAFYVFPDFSALCGEGARFADDLALAGFLLEDKGLATVPGTAFGAPGHLRLSFACSMDDIEAGMELLRQALASSAT</sequence>
<evidence type="ECO:0000256" key="6">
    <source>
        <dbReference type="RuleBase" id="RU000481"/>
    </source>
</evidence>
<evidence type="ECO:0000259" key="7">
    <source>
        <dbReference type="Pfam" id="PF00155"/>
    </source>
</evidence>
<dbReference type="InterPro" id="IPR004839">
    <property type="entry name" value="Aminotransferase_I/II_large"/>
</dbReference>
<dbReference type="Gene3D" id="3.90.1150.10">
    <property type="entry name" value="Aspartate Aminotransferase, domain 1"/>
    <property type="match status" value="1"/>
</dbReference>
<dbReference type="FunFam" id="3.40.640.10:FF:000033">
    <property type="entry name" value="Aspartate aminotransferase"/>
    <property type="match status" value="1"/>
</dbReference>
<dbReference type="GO" id="GO:0008483">
    <property type="term" value="F:transaminase activity"/>
    <property type="evidence" value="ECO:0007669"/>
    <property type="project" value="UniProtKB-KW"/>
</dbReference>
<protein>
    <recommendedName>
        <fullName evidence="6">Aminotransferase</fullName>
        <ecNumber evidence="6">2.6.1.-</ecNumber>
    </recommendedName>
</protein>
<dbReference type="Gene3D" id="3.40.640.10">
    <property type="entry name" value="Type I PLP-dependent aspartate aminotransferase-like (Major domain)"/>
    <property type="match status" value="1"/>
</dbReference>
<dbReference type="PROSITE" id="PS00105">
    <property type="entry name" value="AA_TRANSFER_CLASS_1"/>
    <property type="match status" value="1"/>
</dbReference>
<proteinExistence type="inferred from homology"/>
<evidence type="ECO:0000256" key="4">
    <source>
        <dbReference type="ARBA" id="ARBA00022679"/>
    </source>
</evidence>
<dbReference type="Pfam" id="PF00155">
    <property type="entry name" value="Aminotran_1_2"/>
    <property type="match status" value="1"/>
</dbReference>
<reference evidence="8 9" key="1">
    <citation type="submission" date="2018-03" db="EMBL/GenBank/DDBJ databases">
        <title>Draft Genome Sequences of the Obligatory Marine Myxobacteria Enhygromyxa salina SWB005.</title>
        <authorList>
            <person name="Poehlein A."/>
            <person name="Moghaddam J.A."/>
            <person name="Harms H."/>
            <person name="Alanjari M."/>
            <person name="Koenig G.M."/>
            <person name="Daniel R."/>
            <person name="Schaeberle T.F."/>
        </authorList>
    </citation>
    <scope>NUCLEOTIDE SEQUENCE [LARGE SCALE GENOMIC DNA]</scope>
    <source>
        <strain evidence="8 9">SWB005</strain>
    </source>
</reference>
<comment type="cofactor">
    <cofactor evidence="1 6">
        <name>pyridoxal 5'-phosphate</name>
        <dbReference type="ChEBI" id="CHEBI:597326"/>
    </cofactor>
</comment>
<accession>A0A2S9YB72</accession>
<keyword evidence="9" id="KW-1185">Reference proteome</keyword>
<comment type="caution">
    <text evidence="8">The sequence shown here is derived from an EMBL/GenBank/DDBJ whole genome shotgun (WGS) entry which is preliminary data.</text>
</comment>
<feature type="domain" description="Aminotransferase class I/classII large" evidence="7">
    <location>
        <begin position="38"/>
        <end position="393"/>
    </location>
</feature>
<gene>
    <name evidence="8" type="primary">aspC_2</name>
    <name evidence="8" type="ORF">ENSA5_24970</name>
</gene>